<feature type="domain" description="Peptidase S8/S53" evidence="6">
    <location>
        <begin position="189"/>
        <end position="459"/>
    </location>
</feature>
<dbReference type="InterPro" id="IPR036116">
    <property type="entry name" value="FN3_sf"/>
</dbReference>
<dbReference type="PROSITE" id="PS51892">
    <property type="entry name" value="SUBTILASE"/>
    <property type="match status" value="1"/>
</dbReference>
<reference evidence="8" key="2">
    <citation type="journal article" date="2021" name="PeerJ">
        <title>Extensive microbial diversity within the chicken gut microbiome revealed by metagenomics and culture.</title>
        <authorList>
            <person name="Gilroy R."/>
            <person name="Ravi A."/>
            <person name="Getino M."/>
            <person name="Pursley I."/>
            <person name="Horton D.L."/>
            <person name="Alikhan N.F."/>
            <person name="Baker D."/>
            <person name="Gharbi K."/>
            <person name="Hall N."/>
            <person name="Watson M."/>
            <person name="Adriaenssens E.M."/>
            <person name="Foster-Nyarko E."/>
            <person name="Jarju S."/>
            <person name="Secka A."/>
            <person name="Antonio M."/>
            <person name="Oren A."/>
            <person name="Chaudhuri R.R."/>
            <person name="La Ragione R."/>
            <person name="Hildebrand F."/>
            <person name="Pallen M.J."/>
        </authorList>
    </citation>
    <scope>NUCLEOTIDE SEQUENCE</scope>
    <source>
        <strain evidence="8">B2-16538</strain>
    </source>
</reference>
<dbReference type="InterPro" id="IPR036852">
    <property type="entry name" value="Peptidase_S8/S53_dom_sf"/>
</dbReference>
<keyword evidence="2 5" id="KW-0645">Protease</keyword>
<dbReference type="GO" id="GO:0004252">
    <property type="term" value="F:serine-type endopeptidase activity"/>
    <property type="evidence" value="ECO:0007669"/>
    <property type="project" value="UniProtKB-UniRule"/>
</dbReference>
<dbReference type="PANTHER" id="PTHR43399:SF4">
    <property type="entry name" value="CELL WALL-ASSOCIATED PROTEASE"/>
    <property type="match status" value="1"/>
</dbReference>
<dbReference type="AlphaFoldDB" id="A0A9D9NSK8"/>
<dbReference type="Proteomes" id="UP000823750">
    <property type="component" value="Unassembled WGS sequence"/>
</dbReference>
<reference evidence="8" key="1">
    <citation type="submission" date="2020-10" db="EMBL/GenBank/DDBJ databases">
        <authorList>
            <person name="Gilroy R."/>
        </authorList>
    </citation>
    <scope>NUCLEOTIDE SEQUENCE</scope>
    <source>
        <strain evidence="8">B2-16538</strain>
    </source>
</reference>
<dbReference type="Gene3D" id="3.40.50.200">
    <property type="entry name" value="Peptidase S8/S53 domain"/>
    <property type="match status" value="1"/>
</dbReference>
<dbReference type="Gene3D" id="2.60.40.10">
    <property type="entry name" value="Immunoglobulins"/>
    <property type="match status" value="1"/>
</dbReference>
<dbReference type="InterPro" id="IPR023828">
    <property type="entry name" value="Peptidase_S8_Ser-AS"/>
</dbReference>
<comment type="similarity">
    <text evidence="1 5">Belongs to the peptidase S8 family.</text>
</comment>
<dbReference type="InterPro" id="IPR013783">
    <property type="entry name" value="Ig-like_fold"/>
</dbReference>
<keyword evidence="3 5" id="KW-0378">Hydrolase</keyword>
<feature type="active site" description="Charge relay system" evidence="5">
    <location>
        <position position="426"/>
    </location>
</feature>
<dbReference type="SUPFAM" id="SSF52743">
    <property type="entry name" value="Subtilisin-like"/>
    <property type="match status" value="1"/>
</dbReference>
<organism evidence="8 9">
    <name type="scientific">Candidatus Cryptobacteroides excrementavium</name>
    <dbReference type="NCBI Taxonomy" id="2840759"/>
    <lineage>
        <taxon>Bacteria</taxon>
        <taxon>Pseudomonadati</taxon>
        <taxon>Bacteroidota</taxon>
        <taxon>Bacteroidia</taxon>
        <taxon>Bacteroidales</taxon>
        <taxon>Candidatus Cryptobacteroides</taxon>
    </lineage>
</organism>
<dbReference type="Pfam" id="PF18962">
    <property type="entry name" value="Por_Secre_tail"/>
    <property type="match status" value="1"/>
</dbReference>
<dbReference type="InterPro" id="IPR051048">
    <property type="entry name" value="Peptidase_S8/S53_subtilisin"/>
</dbReference>
<protein>
    <submittedName>
        <fullName evidence="8">S8 family serine peptidase</fullName>
    </submittedName>
</protein>
<dbReference type="GO" id="GO:0006508">
    <property type="term" value="P:proteolysis"/>
    <property type="evidence" value="ECO:0007669"/>
    <property type="project" value="UniProtKB-KW"/>
</dbReference>
<keyword evidence="4 5" id="KW-0720">Serine protease</keyword>
<comment type="caution">
    <text evidence="8">The sequence shown here is derived from an EMBL/GenBank/DDBJ whole genome shotgun (WGS) entry which is preliminary data.</text>
</comment>
<dbReference type="InterPro" id="IPR015500">
    <property type="entry name" value="Peptidase_S8_subtilisin-rel"/>
</dbReference>
<dbReference type="PANTHER" id="PTHR43399">
    <property type="entry name" value="SUBTILISIN-RELATED"/>
    <property type="match status" value="1"/>
</dbReference>
<evidence type="ECO:0000256" key="5">
    <source>
        <dbReference type="PROSITE-ProRule" id="PRU01240"/>
    </source>
</evidence>
<dbReference type="PRINTS" id="PR00723">
    <property type="entry name" value="SUBTILISIN"/>
</dbReference>
<dbReference type="PROSITE" id="PS00138">
    <property type="entry name" value="SUBTILASE_SER"/>
    <property type="match status" value="1"/>
</dbReference>
<name>A0A9D9NSK8_9BACT</name>
<dbReference type="EMBL" id="JADILX010000110">
    <property type="protein sequence ID" value="MBO8486242.1"/>
    <property type="molecule type" value="Genomic_DNA"/>
</dbReference>
<gene>
    <name evidence="8" type="ORF">IAB78_07455</name>
</gene>
<dbReference type="Pfam" id="PF00082">
    <property type="entry name" value="Peptidase_S8"/>
    <property type="match status" value="1"/>
</dbReference>
<sequence length="872" mass="93036">MKHLLSGALFLICGFCAVSCTHEPVPAQNEQQGTAQSAEQYTAGVINIKLSEDLADKVEADLKSGGMVTKAASSGLSSLYRELGIMSMERLFEYAGEYEPRTREAGLHRWYRVVYDRNVSLTKAAGGFSSVPGVETVSPVRAIKPAGFNDPMLPQQWHYYNDGSLSSSHRAGADINVFPVWETFTAGSEKVIVGVVDGGVDWTHEDLAGNYEGGRSFVQGQSLAAHDHGTHVAGTIAAINNNNTGVCGIAGGDALSGDKGVRILSCQIFKANPQNPGKDLGGDGAAAIKWSADQGAVISQNSWGYSFENPEDGAGVQIEQPLKEAVDYFIKYAGCDNAGNQLPDSPMKGGVVIFAAGNDNMPFGPPANYEPIIAVGSISPDFTRAPYSNYGDWVDIAAPGGNSNYTNGDVLSTIPGNKYGWMQGTSMACPHVSGVAALLVSYFGGQGFTNDMLVSRLIGGANTSALSPNAQIGPLVDALGAFTYGGTTPPDRVSSISATARSNNIKVEWTVTRDEDDKKAFGYMILAGKDRDLLNDGLNFRDLPEGVVSMTVTTGDLNVGDAIEGTISDLDFETEYHVAVVGYDYNSNYSGLSPVKSVQTLGNNPPVIRTEYDGDWQIRSHETVDVEFEIYDPDGHKFNISLTPGSKALTGSSNAVSGKYVLRFVGNADVPGEYQAKLTATDSYGLSATETVTYRILENHPPQIIKDIDDMILTAMGERFTIDMSEHLSDPDGEQLRYQVNISDRNVLHINPSDNILHGTALNFGQSDVSIVASDSRDETCTLAFKVLVMDPSAGVSAYPNPVTDVLNIRTGEEAETYIRVTSSSGATIYEKTSVVGAFSPASIDMGGCAPGRYVVLIRCGGKEYTRTVTKI</sequence>
<evidence type="ECO:0000256" key="3">
    <source>
        <dbReference type="ARBA" id="ARBA00022801"/>
    </source>
</evidence>
<dbReference type="InterPro" id="IPR000209">
    <property type="entry name" value="Peptidase_S8/S53_dom"/>
</dbReference>
<evidence type="ECO:0000259" key="7">
    <source>
        <dbReference type="Pfam" id="PF18962"/>
    </source>
</evidence>
<evidence type="ECO:0000259" key="6">
    <source>
        <dbReference type="Pfam" id="PF00082"/>
    </source>
</evidence>
<dbReference type="InterPro" id="IPR026444">
    <property type="entry name" value="Secre_tail"/>
</dbReference>
<dbReference type="PROSITE" id="PS00137">
    <property type="entry name" value="SUBTILASE_HIS"/>
    <property type="match status" value="1"/>
</dbReference>
<dbReference type="InterPro" id="IPR022398">
    <property type="entry name" value="Peptidase_S8_His-AS"/>
</dbReference>
<evidence type="ECO:0000256" key="2">
    <source>
        <dbReference type="ARBA" id="ARBA00022670"/>
    </source>
</evidence>
<evidence type="ECO:0000313" key="8">
    <source>
        <dbReference type="EMBL" id="MBO8486242.1"/>
    </source>
</evidence>
<dbReference type="SUPFAM" id="SSF49265">
    <property type="entry name" value="Fibronectin type III"/>
    <property type="match status" value="1"/>
</dbReference>
<evidence type="ECO:0000313" key="9">
    <source>
        <dbReference type="Proteomes" id="UP000823750"/>
    </source>
</evidence>
<evidence type="ECO:0000256" key="1">
    <source>
        <dbReference type="ARBA" id="ARBA00011073"/>
    </source>
</evidence>
<feature type="domain" description="Secretion system C-terminal sorting" evidence="7">
    <location>
        <begin position="799"/>
        <end position="867"/>
    </location>
</feature>
<feature type="active site" description="Charge relay system" evidence="5">
    <location>
        <position position="228"/>
    </location>
</feature>
<proteinExistence type="inferred from homology"/>
<feature type="active site" description="Charge relay system" evidence="5">
    <location>
        <position position="197"/>
    </location>
</feature>
<evidence type="ECO:0000256" key="4">
    <source>
        <dbReference type="ARBA" id="ARBA00022825"/>
    </source>
</evidence>
<accession>A0A9D9NSK8</accession>